<keyword evidence="2 6" id="KW-0479">Metal-binding</keyword>
<dbReference type="HAMAP" id="MF_01656">
    <property type="entry name" value="HOA"/>
    <property type="match status" value="1"/>
</dbReference>
<organism evidence="9 10">
    <name type="scientific">Halomonas pelophila</name>
    <dbReference type="NCBI Taxonomy" id="3151122"/>
    <lineage>
        <taxon>Bacteria</taxon>
        <taxon>Pseudomonadati</taxon>
        <taxon>Pseudomonadota</taxon>
        <taxon>Gammaproteobacteria</taxon>
        <taxon>Oceanospirillales</taxon>
        <taxon>Halomonadaceae</taxon>
        <taxon>Halomonas</taxon>
    </lineage>
</organism>
<dbReference type="InterPro" id="IPR000891">
    <property type="entry name" value="PYR_CT"/>
</dbReference>
<evidence type="ECO:0000256" key="5">
    <source>
        <dbReference type="ARBA" id="ARBA00023239"/>
    </source>
</evidence>
<dbReference type="Proteomes" id="UP001472978">
    <property type="component" value="Unassembled WGS sequence"/>
</dbReference>
<reference evidence="9 10" key="1">
    <citation type="submission" date="2024-05" db="EMBL/GenBank/DDBJ databases">
        <title>Halomonas sp. CS7 16S ribosomal RNA gene Genome sequencing and assembly.</title>
        <authorList>
            <person name="Yook S."/>
        </authorList>
    </citation>
    <scope>NUCLEOTIDE SEQUENCE [LARGE SCALE GENOMIC DNA]</scope>
    <source>
        <strain evidence="9 10">CS7</strain>
    </source>
</reference>
<dbReference type="EC" id="4.1.3.39" evidence="6 7"/>
<dbReference type="CDD" id="cd07943">
    <property type="entry name" value="DRE_TIM_HOA"/>
    <property type="match status" value="1"/>
</dbReference>
<feature type="binding site" evidence="6">
    <location>
        <position position="199"/>
    </location>
    <ligand>
        <name>substrate</name>
    </ligand>
</feature>
<comment type="caution">
    <text evidence="9">The sequence shown here is derived from an EMBL/GenBank/DDBJ whole genome shotgun (WGS) entry which is preliminary data.</text>
</comment>
<dbReference type="Pfam" id="PF07836">
    <property type="entry name" value="DmpG_comm"/>
    <property type="match status" value="1"/>
</dbReference>
<sequence length="342" mass="36650">MNLHGKRVTLHDMSLRDGMHAKGHQISLDEMVAIATGLDRAGVPLIEVTHGDGLGGASLNYGFPAHSDEEYLKAVVPKMQQARVSALLLPGIGTVDHLRMAQDLGVSTIRIATHCTEADVAEQHIGMARRLGLDTVGFLMMAHMISPEQLLEQARLMEAFGANCIYCTDSAGYMLPDDVSERLNLLRRELDPATEIGFHGHHNLGMGVANSLAAIEAGASRIDGSAAGLGAGAGNTPLEVFVAVLERMGVTHGVDLFALMDVAEDLVVPLMDQPIRLDRDALTLGYAGVYSSFLLFAQRAEKKYGVPARDILVELGRRGTVGGQEDMIDDTAMSMARERQAG</sequence>
<keyword evidence="10" id="KW-1185">Reference proteome</keyword>
<feature type="binding site" evidence="6">
    <location>
        <position position="201"/>
    </location>
    <ligand>
        <name>Mn(2+)</name>
        <dbReference type="ChEBI" id="CHEBI:29035"/>
    </ligand>
</feature>
<proteinExistence type="inferred from homology"/>
<evidence type="ECO:0000256" key="2">
    <source>
        <dbReference type="ARBA" id="ARBA00022723"/>
    </source>
</evidence>
<feature type="site" description="Transition state stabilizer" evidence="6">
    <location>
        <position position="16"/>
    </location>
</feature>
<dbReference type="NCBIfam" id="NF006049">
    <property type="entry name" value="PRK08195.1"/>
    <property type="match status" value="1"/>
</dbReference>
<comment type="similarity">
    <text evidence="1 6">Belongs to the 4-hydroxy-2-oxovalerate aldolase family.</text>
</comment>
<name>A0ABV1N605_9GAMM</name>
<feature type="binding site" evidence="6">
    <location>
        <position position="17"/>
    </location>
    <ligand>
        <name>Mn(2+)</name>
        <dbReference type="ChEBI" id="CHEBI:29035"/>
    </ligand>
</feature>
<dbReference type="PROSITE" id="PS50991">
    <property type="entry name" value="PYR_CT"/>
    <property type="match status" value="1"/>
</dbReference>
<evidence type="ECO:0000313" key="10">
    <source>
        <dbReference type="Proteomes" id="UP001472978"/>
    </source>
</evidence>
<dbReference type="Pfam" id="PF00682">
    <property type="entry name" value="HMGL-like"/>
    <property type="match status" value="1"/>
</dbReference>
<dbReference type="SUPFAM" id="SSF51569">
    <property type="entry name" value="Aldolase"/>
    <property type="match status" value="1"/>
</dbReference>
<accession>A0ABV1N605</accession>
<feature type="binding site" evidence="6">
    <location>
        <position position="199"/>
    </location>
    <ligand>
        <name>Mn(2+)</name>
        <dbReference type="ChEBI" id="CHEBI:29035"/>
    </ligand>
</feature>
<evidence type="ECO:0000256" key="3">
    <source>
        <dbReference type="ARBA" id="ARBA00022797"/>
    </source>
</evidence>
<evidence type="ECO:0000313" key="9">
    <source>
        <dbReference type="EMBL" id="MEQ6889173.1"/>
    </source>
</evidence>
<feature type="binding site" evidence="6">
    <location>
        <position position="170"/>
    </location>
    <ligand>
        <name>substrate</name>
    </ligand>
</feature>
<feature type="domain" description="Pyruvate carboxyltransferase" evidence="8">
    <location>
        <begin position="8"/>
        <end position="260"/>
    </location>
</feature>
<dbReference type="EMBL" id="JBEGCI010000008">
    <property type="protein sequence ID" value="MEQ6889173.1"/>
    <property type="molecule type" value="Genomic_DNA"/>
</dbReference>
<keyword evidence="3 6" id="KW-0058">Aromatic hydrocarbons catabolism</keyword>
<dbReference type="Gene3D" id="1.10.8.60">
    <property type="match status" value="1"/>
</dbReference>
<dbReference type="SUPFAM" id="SSF89000">
    <property type="entry name" value="post-HMGL domain-like"/>
    <property type="match status" value="1"/>
</dbReference>
<evidence type="ECO:0000256" key="6">
    <source>
        <dbReference type="HAMAP-Rule" id="MF_01656"/>
    </source>
</evidence>
<dbReference type="PANTHER" id="PTHR10277">
    <property type="entry name" value="HOMOCITRATE SYNTHASE-RELATED"/>
    <property type="match status" value="1"/>
</dbReference>
<evidence type="ECO:0000256" key="7">
    <source>
        <dbReference type="NCBIfam" id="TIGR03217"/>
    </source>
</evidence>
<evidence type="ECO:0000259" key="8">
    <source>
        <dbReference type="PROSITE" id="PS50991"/>
    </source>
</evidence>
<dbReference type="InterPro" id="IPR012425">
    <property type="entry name" value="DmpG_comm"/>
</dbReference>
<dbReference type="PANTHER" id="PTHR10277:SF9">
    <property type="entry name" value="2-ISOPROPYLMALATE SYNTHASE 1, CHLOROPLASTIC-RELATED"/>
    <property type="match status" value="1"/>
</dbReference>
<dbReference type="InterPro" id="IPR013785">
    <property type="entry name" value="Aldolase_TIM"/>
</dbReference>
<keyword evidence="5 6" id="KW-0456">Lyase</keyword>
<comment type="catalytic activity">
    <reaction evidence="6">
        <text>(S)-4-hydroxy-2-oxopentanoate = acetaldehyde + pyruvate</text>
        <dbReference type="Rhea" id="RHEA:22624"/>
        <dbReference type="ChEBI" id="CHEBI:15343"/>
        <dbReference type="ChEBI" id="CHEBI:15361"/>
        <dbReference type="ChEBI" id="CHEBI:73143"/>
        <dbReference type="EC" id="4.1.3.39"/>
    </reaction>
</comment>
<dbReference type="InterPro" id="IPR050073">
    <property type="entry name" value="2-IPM_HCS-like"/>
</dbReference>
<feature type="binding site" evidence="6">
    <location>
        <position position="290"/>
    </location>
    <ligand>
        <name>substrate</name>
    </ligand>
</feature>
<evidence type="ECO:0000256" key="4">
    <source>
        <dbReference type="ARBA" id="ARBA00023211"/>
    </source>
</evidence>
<feature type="binding site" evidence="6">
    <location>
        <begin position="16"/>
        <end position="17"/>
    </location>
    <ligand>
        <name>substrate</name>
    </ligand>
</feature>
<dbReference type="GO" id="GO:0008701">
    <property type="term" value="F:4-hydroxy-2-oxovalerate aldolase activity"/>
    <property type="evidence" value="ECO:0007669"/>
    <property type="project" value="UniProtKB-EC"/>
</dbReference>
<dbReference type="InterPro" id="IPR035685">
    <property type="entry name" value="DRE_TIM_HOA"/>
</dbReference>
<dbReference type="InterPro" id="IPR017629">
    <property type="entry name" value="4OH_2_O-val_aldolase"/>
</dbReference>
<evidence type="ECO:0000256" key="1">
    <source>
        <dbReference type="ARBA" id="ARBA00008944"/>
    </source>
</evidence>
<dbReference type="Gene3D" id="3.20.20.70">
    <property type="entry name" value="Aldolase class I"/>
    <property type="match status" value="1"/>
</dbReference>
<gene>
    <name evidence="9" type="primary">dmpG</name>
    <name evidence="9" type="ORF">ABE957_10860</name>
</gene>
<protein>
    <recommendedName>
        <fullName evidence="6 7">4-hydroxy-2-oxovalerate aldolase</fullName>
        <shortName evidence="6">HOA</shortName>
        <ecNumber evidence="6 7">4.1.3.39</ecNumber>
    </recommendedName>
    <alternativeName>
        <fullName evidence="6">4-hydroxy-2-keto-pentanoic acid aldolase</fullName>
    </alternativeName>
    <alternativeName>
        <fullName evidence="6">4-hydroxy-2-oxopentanoate aldolase</fullName>
    </alternativeName>
</protein>
<dbReference type="NCBIfam" id="TIGR03217">
    <property type="entry name" value="4OH_2_O_val_ald"/>
    <property type="match status" value="1"/>
</dbReference>
<feature type="active site" description="Proton acceptor" evidence="6">
    <location>
        <position position="20"/>
    </location>
</feature>
<keyword evidence="4 6" id="KW-0464">Manganese</keyword>
<dbReference type="RefSeq" id="WP_349758709.1">
    <property type="nucleotide sequence ID" value="NZ_JBEGCI010000008.1"/>
</dbReference>